<sequence>MRRQRGKPKPGAARPPSPAVRTTLRRRHSATAIYKSLSIETLTLNPTHIGVAQVVRVSLCALCGRLGALPQGSPAPKQHHLERPGTTSFINFSQKTRDY</sequence>
<dbReference type="Proteomes" id="UP000324222">
    <property type="component" value="Unassembled WGS sequence"/>
</dbReference>
<protein>
    <submittedName>
        <fullName evidence="2">Uncharacterized protein</fullName>
    </submittedName>
</protein>
<comment type="caution">
    <text evidence="2">The sequence shown here is derived from an EMBL/GenBank/DDBJ whole genome shotgun (WGS) entry which is preliminary data.</text>
</comment>
<gene>
    <name evidence="2" type="ORF">E2C01_056510</name>
</gene>
<evidence type="ECO:0000313" key="2">
    <source>
        <dbReference type="EMBL" id="MPC62425.1"/>
    </source>
</evidence>
<name>A0A5B7GYE0_PORTR</name>
<evidence type="ECO:0000313" key="3">
    <source>
        <dbReference type="Proteomes" id="UP000324222"/>
    </source>
</evidence>
<accession>A0A5B7GYE0</accession>
<organism evidence="2 3">
    <name type="scientific">Portunus trituberculatus</name>
    <name type="common">Swimming crab</name>
    <name type="synonym">Neptunus trituberculatus</name>
    <dbReference type="NCBI Taxonomy" id="210409"/>
    <lineage>
        <taxon>Eukaryota</taxon>
        <taxon>Metazoa</taxon>
        <taxon>Ecdysozoa</taxon>
        <taxon>Arthropoda</taxon>
        <taxon>Crustacea</taxon>
        <taxon>Multicrustacea</taxon>
        <taxon>Malacostraca</taxon>
        <taxon>Eumalacostraca</taxon>
        <taxon>Eucarida</taxon>
        <taxon>Decapoda</taxon>
        <taxon>Pleocyemata</taxon>
        <taxon>Brachyura</taxon>
        <taxon>Eubrachyura</taxon>
        <taxon>Portunoidea</taxon>
        <taxon>Portunidae</taxon>
        <taxon>Portuninae</taxon>
        <taxon>Portunus</taxon>
    </lineage>
</organism>
<reference evidence="2 3" key="1">
    <citation type="submission" date="2019-05" db="EMBL/GenBank/DDBJ databases">
        <title>Another draft genome of Portunus trituberculatus and its Hox gene families provides insights of decapod evolution.</title>
        <authorList>
            <person name="Jeong J.-H."/>
            <person name="Song I."/>
            <person name="Kim S."/>
            <person name="Choi T."/>
            <person name="Kim D."/>
            <person name="Ryu S."/>
            <person name="Kim W."/>
        </authorList>
    </citation>
    <scope>NUCLEOTIDE SEQUENCE [LARGE SCALE GENOMIC DNA]</scope>
    <source>
        <tissue evidence="2">Muscle</tissue>
    </source>
</reference>
<feature type="region of interest" description="Disordered" evidence="1">
    <location>
        <begin position="71"/>
        <end position="99"/>
    </location>
</feature>
<dbReference type="EMBL" id="VSRR010019657">
    <property type="protein sequence ID" value="MPC62425.1"/>
    <property type="molecule type" value="Genomic_DNA"/>
</dbReference>
<feature type="region of interest" description="Disordered" evidence="1">
    <location>
        <begin position="1"/>
        <end position="26"/>
    </location>
</feature>
<feature type="compositionally biased region" description="Polar residues" evidence="1">
    <location>
        <begin position="85"/>
        <end position="99"/>
    </location>
</feature>
<proteinExistence type="predicted"/>
<dbReference type="AlphaFoldDB" id="A0A5B7GYE0"/>
<evidence type="ECO:0000256" key="1">
    <source>
        <dbReference type="SAM" id="MobiDB-lite"/>
    </source>
</evidence>
<keyword evidence="3" id="KW-1185">Reference proteome</keyword>